<dbReference type="InterPro" id="IPR051572">
    <property type="entry name" value="VTC_Complex_Subunit"/>
</dbReference>
<dbReference type="PANTHER" id="PTHR46140">
    <property type="entry name" value="VACUOLAR TRANSPORTER CHAPERONE 1-RELATED"/>
    <property type="match status" value="1"/>
</dbReference>
<dbReference type="EMBL" id="JAEFCI010007387">
    <property type="protein sequence ID" value="KAG5459090.1"/>
    <property type="molecule type" value="Genomic_DNA"/>
</dbReference>
<evidence type="ECO:0000256" key="3">
    <source>
        <dbReference type="ARBA" id="ARBA00022989"/>
    </source>
</evidence>
<feature type="non-terminal residue" evidence="6">
    <location>
        <position position="1"/>
    </location>
</feature>
<protein>
    <submittedName>
        <fullName evidence="6">VTC domain-containing protein</fullName>
    </submittedName>
</protein>
<feature type="domain" description="VTC" evidence="5">
    <location>
        <begin position="85"/>
        <end position="232"/>
    </location>
</feature>
<organism evidence="6 7">
    <name type="scientific">Olpidium bornovanus</name>
    <dbReference type="NCBI Taxonomy" id="278681"/>
    <lineage>
        <taxon>Eukaryota</taxon>
        <taxon>Fungi</taxon>
        <taxon>Fungi incertae sedis</taxon>
        <taxon>Olpidiomycota</taxon>
        <taxon>Olpidiomycotina</taxon>
        <taxon>Olpidiomycetes</taxon>
        <taxon>Olpidiales</taxon>
        <taxon>Olpidiaceae</taxon>
        <taxon>Olpidium</taxon>
    </lineage>
</organism>
<dbReference type="Proteomes" id="UP000673691">
    <property type="component" value="Unassembled WGS sequence"/>
</dbReference>
<name>A0A8H7ZTT6_9FUNG</name>
<dbReference type="GO" id="GO:0006799">
    <property type="term" value="P:polyphosphate biosynthetic process"/>
    <property type="evidence" value="ECO:0007669"/>
    <property type="project" value="UniProtKB-ARBA"/>
</dbReference>
<sequence>VNLELCLLEKFTATCRDCLELHINQVSSQAVAPFSAEVDDVFDRVRGDKKRVSAFVERLSKVYDDLRSGGTKEKAEAKVGTSFVRKSIKYWVHPDNLTEVKCHVLRHLPIFAFPNKDGSPHNPAITSVYYDNSNLDLYTGRLLKQDEAIALRIRWYGVPEQPVVYVENKIHYEDWTGEPSTKSRFAIAEKDVNAFMAGTRTLDDRIKELTASGAVPRKEIEAMDKLAKQVQKAVK</sequence>
<feature type="non-terminal residue" evidence="6">
    <location>
        <position position="235"/>
    </location>
</feature>
<dbReference type="PANTHER" id="PTHR46140:SF1">
    <property type="entry name" value="VACUOLAR TRANSPORTER CHAPERONE COMPLEX SUBUNIT 4-RELATED"/>
    <property type="match status" value="1"/>
</dbReference>
<proteinExistence type="predicted"/>
<dbReference type="Pfam" id="PF09359">
    <property type="entry name" value="VTC"/>
    <property type="match status" value="1"/>
</dbReference>
<evidence type="ECO:0000256" key="1">
    <source>
        <dbReference type="ARBA" id="ARBA00004127"/>
    </source>
</evidence>
<accession>A0A8H7ZTT6</accession>
<keyword evidence="3" id="KW-1133">Transmembrane helix</keyword>
<evidence type="ECO:0000256" key="2">
    <source>
        <dbReference type="ARBA" id="ARBA00022692"/>
    </source>
</evidence>
<dbReference type="OrthoDB" id="6493944at2759"/>
<dbReference type="Gene3D" id="3.20.100.30">
    <property type="entry name" value="VTC, catalytic tunnel domain"/>
    <property type="match status" value="1"/>
</dbReference>
<comment type="subcellular location">
    <subcellularLocation>
        <location evidence="1">Endomembrane system</location>
        <topology evidence="1">Multi-pass membrane protein</topology>
    </subcellularLocation>
</comment>
<evidence type="ECO:0000313" key="6">
    <source>
        <dbReference type="EMBL" id="KAG5459090.1"/>
    </source>
</evidence>
<evidence type="ECO:0000313" key="7">
    <source>
        <dbReference type="Proteomes" id="UP000673691"/>
    </source>
</evidence>
<dbReference type="InterPro" id="IPR018966">
    <property type="entry name" value="VTC_domain"/>
</dbReference>
<keyword evidence="4" id="KW-0472">Membrane</keyword>
<evidence type="ECO:0000256" key="4">
    <source>
        <dbReference type="ARBA" id="ARBA00023136"/>
    </source>
</evidence>
<dbReference type="InterPro" id="IPR042267">
    <property type="entry name" value="VTC_sf"/>
</dbReference>
<gene>
    <name evidence="6" type="ORF">BJ554DRAFT_561</name>
</gene>
<keyword evidence="7" id="KW-1185">Reference proteome</keyword>
<evidence type="ECO:0000259" key="5">
    <source>
        <dbReference type="Pfam" id="PF09359"/>
    </source>
</evidence>
<dbReference type="AlphaFoldDB" id="A0A8H7ZTT6"/>
<reference evidence="6 7" key="1">
    <citation type="journal article" name="Sci. Rep.">
        <title>Genome-scale phylogenetic analyses confirm Olpidium as the closest living zoosporic fungus to the non-flagellated, terrestrial fungi.</title>
        <authorList>
            <person name="Chang Y."/>
            <person name="Rochon D."/>
            <person name="Sekimoto S."/>
            <person name="Wang Y."/>
            <person name="Chovatia M."/>
            <person name="Sandor L."/>
            <person name="Salamov A."/>
            <person name="Grigoriev I.V."/>
            <person name="Stajich J.E."/>
            <person name="Spatafora J.W."/>
        </authorList>
    </citation>
    <scope>NUCLEOTIDE SEQUENCE [LARGE SCALE GENOMIC DNA]</scope>
    <source>
        <strain evidence="6">S191</strain>
    </source>
</reference>
<keyword evidence="2" id="KW-0812">Transmembrane</keyword>
<comment type="caution">
    <text evidence="6">The sequence shown here is derived from an EMBL/GenBank/DDBJ whole genome shotgun (WGS) entry which is preliminary data.</text>
</comment>
<dbReference type="GO" id="GO:0012505">
    <property type="term" value="C:endomembrane system"/>
    <property type="evidence" value="ECO:0007669"/>
    <property type="project" value="UniProtKB-SubCell"/>
</dbReference>